<sequence>MLTHVADGVLVHRSELLRNNTVVVQGRSGGVLVVDPGITDGEMACLADDLSASGRHVAAGFATHPDWDHVLWHPELGEAPRYGTARCAAFLRDLLSDPDWLARVAEGLPPEIAGEMTLDLFGRITGLPAGTAELPWDGPRVRIIEHPAHAPGHAALLIAERTVLVAGDMLSDVFIPMLDDPDPHGSADPVEDYLAGLNLLQAVADGVEVVIPGHGSVGGPGQVHARIELDRAYLHALRDGRAPDDPRISTSAEPGWEWVGDIHEGQAQSLARRGEHRGTPGP</sequence>
<evidence type="ECO:0000313" key="4">
    <source>
        <dbReference type="Proteomes" id="UP000198589"/>
    </source>
</evidence>
<feature type="compositionally biased region" description="Basic and acidic residues" evidence="1">
    <location>
        <begin position="272"/>
        <end position="282"/>
    </location>
</feature>
<dbReference type="InterPro" id="IPR001279">
    <property type="entry name" value="Metallo-B-lactamas"/>
</dbReference>
<dbReference type="InterPro" id="IPR050855">
    <property type="entry name" value="NDM-1-like"/>
</dbReference>
<dbReference type="OrthoDB" id="3813329at2"/>
<evidence type="ECO:0000313" key="3">
    <source>
        <dbReference type="EMBL" id="SFF58167.1"/>
    </source>
</evidence>
<dbReference type="EMBL" id="FOND01000018">
    <property type="protein sequence ID" value="SFF58167.1"/>
    <property type="molecule type" value="Genomic_DNA"/>
</dbReference>
<keyword evidence="4" id="KW-1185">Reference proteome</keyword>
<dbReference type="Gene3D" id="3.60.15.10">
    <property type="entry name" value="Ribonuclease Z/Hydroxyacylglutathione hydrolase-like"/>
    <property type="match status" value="1"/>
</dbReference>
<feature type="domain" description="Metallo-beta-lactamase" evidence="2">
    <location>
        <begin position="18"/>
        <end position="214"/>
    </location>
</feature>
<accession>A0A1I2JZ03</accession>
<gene>
    <name evidence="3" type="ORF">SAMN05216574_1189</name>
</gene>
<proteinExistence type="predicted"/>
<protein>
    <submittedName>
        <fullName evidence="3">Glyoxylase, beta-lactamase superfamily II</fullName>
    </submittedName>
</protein>
<dbReference type="SUPFAM" id="SSF56281">
    <property type="entry name" value="Metallo-hydrolase/oxidoreductase"/>
    <property type="match status" value="1"/>
</dbReference>
<dbReference type="PANTHER" id="PTHR42951">
    <property type="entry name" value="METALLO-BETA-LACTAMASE DOMAIN-CONTAINING"/>
    <property type="match status" value="1"/>
</dbReference>
<feature type="region of interest" description="Disordered" evidence="1">
    <location>
        <begin position="240"/>
        <end position="282"/>
    </location>
</feature>
<name>A0A1I2JZ03_9ACTN</name>
<dbReference type="SMART" id="SM00849">
    <property type="entry name" value="Lactamase_B"/>
    <property type="match status" value="1"/>
</dbReference>
<dbReference type="RefSeq" id="WP_092202240.1">
    <property type="nucleotide sequence ID" value="NZ_FOND01000018.1"/>
</dbReference>
<reference evidence="4" key="1">
    <citation type="submission" date="2016-10" db="EMBL/GenBank/DDBJ databases">
        <authorList>
            <person name="Varghese N."/>
            <person name="Submissions S."/>
        </authorList>
    </citation>
    <scope>NUCLEOTIDE SEQUENCE [LARGE SCALE GENOMIC DNA]</scope>
    <source>
        <strain evidence="4">DSM 46838</strain>
    </source>
</reference>
<dbReference type="PANTHER" id="PTHR42951:SF22">
    <property type="entry name" value="METALLO BETA-LACTAMASE SUPERFAMILY LIPOPROTEIN"/>
    <property type="match status" value="1"/>
</dbReference>
<evidence type="ECO:0000256" key="1">
    <source>
        <dbReference type="SAM" id="MobiDB-lite"/>
    </source>
</evidence>
<organism evidence="3 4">
    <name type="scientific">Blastococcus tunisiensis</name>
    <dbReference type="NCBI Taxonomy" id="1798228"/>
    <lineage>
        <taxon>Bacteria</taxon>
        <taxon>Bacillati</taxon>
        <taxon>Actinomycetota</taxon>
        <taxon>Actinomycetes</taxon>
        <taxon>Geodermatophilales</taxon>
        <taxon>Geodermatophilaceae</taxon>
        <taxon>Blastococcus</taxon>
    </lineage>
</organism>
<dbReference type="InterPro" id="IPR036866">
    <property type="entry name" value="RibonucZ/Hydroxyglut_hydro"/>
</dbReference>
<dbReference type="STRING" id="1798228.SAMN05216574_1189"/>
<dbReference type="Pfam" id="PF00753">
    <property type="entry name" value="Lactamase_B"/>
    <property type="match status" value="1"/>
</dbReference>
<dbReference type="AlphaFoldDB" id="A0A1I2JZ03"/>
<dbReference type="Proteomes" id="UP000198589">
    <property type="component" value="Unassembled WGS sequence"/>
</dbReference>
<evidence type="ECO:0000259" key="2">
    <source>
        <dbReference type="SMART" id="SM00849"/>
    </source>
</evidence>